<dbReference type="GO" id="GO:0000160">
    <property type="term" value="P:phosphorelay signal transduction system"/>
    <property type="evidence" value="ECO:0007669"/>
    <property type="project" value="InterPro"/>
</dbReference>
<dbReference type="Proteomes" id="UP000317648">
    <property type="component" value="Chromosome"/>
</dbReference>
<evidence type="ECO:0000256" key="2">
    <source>
        <dbReference type="PROSITE-ProRule" id="PRU00169"/>
    </source>
</evidence>
<feature type="modified residue" description="4-aspartylphosphate" evidence="2">
    <location>
        <position position="54"/>
    </location>
</feature>
<dbReference type="SUPFAM" id="SSF52172">
    <property type="entry name" value="CheY-like"/>
    <property type="match status" value="1"/>
</dbReference>
<evidence type="ECO:0000256" key="1">
    <source>
        <dbReference type="ARBA" id="ARBA00022553"/>
    </source>
</evidence>
<accession>A0A518DVL9</accession>
<proteinExistence type="predicted"/>
<evidence type="ECO:0000313" key="5">
    <source>
        <dbReference type="Proteomes" id="UP000317648"/>
    </source>
</evidence>
<dbReference type="AlphaFoldDB" id="A0A518DVL9"/>
<dbReference type="PROSITE" id="PS50110">
    <property type="entry name" value="RESPONSE_REGULATORY"/>
    <property type="match status" value="1"/>
</dbReference>
<keyword evidence="5" id="KW-1185">Reference proteome</keyword>
<dbReference type="OrthoDB" id="9800897at2"/>
<keyword evidence="1 2" id="KW-0597">Phosphoprotein</keyword>
<dbReference type="EMBL" id="CP036433">
    <property type="protein sequence ID" value="QDU95874.1"/>
    <property type="molecule type" value="Genomic_DNA"/>
</dbReference>
<sequence length="132" mass="14591">MHRVLLVEDNELNRTIIEDAFEFDSIPAELACAENGCQAIELAQSLKPALILMDVQLPDLSGLEVARRLQQITTTRNIPVWVVSAHALKGDEELAFEAGCVEYFTKPLDVASLGEKLKAFLNQLSQSDSNHV</sequence>
<gene>
    <name evidence="4" type="primary">divK_1</name>
    <name evidence="4" type="ORF">Pla8534_36930</name>
</gene>
<dbReference type="PANTHER" id="PTHR44591">
    <property type="entry name" value="STRESS RESPONSE REGULATOR PROTEIN 1"/>
    <property type="match status" value="1"/>
</dbReference>
<dbReference type="Gene3D" id="3.40.50.2300">
    <property type="match status" value="1"/>
</dbReference>
<dbReference type="KEGG" id="lcre:Pla8534_36930"/>
<evidence type="ECO:0000259" key="3">
    <source>
        <dbReference type="PROSITE" id="PS50110"/>
    </source>
</evidence>
<name>A0A518DVL9_9BACT</name>
<dbReference type="Pfam" id="PF00072">
    <property type="entry name" value="Response_reg"/>
    <property type="match status" value="1"/>
</dbReference>
<organism evidence="4 5">
    <name type="scientific">Lignipirellula cremea</name>
    <dbReference type="NCBI Taxonomy" id="2528010"/>
    <lineage>
        <taxon>Bacteria</taxon>
        <taxon>Pseudomonadati</taxon>
        <taxon>Planctomycetota</taxon>
        <taxon>Planctomycetia</taxon>
        <taxon>Pirellulales</taxon>
        <taxon>Pirellulaceae</taxon>
        <taxon>Lignipirellula</taxon>
    </lineage>
</organism>
<dbReference type="InterPro" id="IPR001789">
    <property type="entry name" value="Sig_transdc_resp-reg_receiver"/>
</dbReference>
<feature type="domain" description="Response regulatory" evidence="3">
    <location>
        <begin position="3"/>
        <end position="121"/>
    </location>
</feature>
<dbReference type="InterPro" id="IPR050595">
    <property type="entry name" value="Bact_response_regulator"/>
</dbReference>
<reference evidence="4 5" key="1">
    <citation type="submission" date="2019-02" db="EMBL/GenBank/DDBJ databases">
        <title>Deep-cultivation of Planctomycetes and their phenomic and genomic characterization uncovers novel biology.</title>
        <authorList>
            <person name="Wiegand S."/>
            <person name="Jogler M."/>
            <person name="Boedeker C."/>
            <person name="Pinto D."/>
            <person name="Vollmers J."/>
            <person name="Rivas-Marin E."/>
            <person name="Kohn T."/>
            <person name="Peeters S.H."/>
            <person name="Heuer A."/>
            <person name="Rast P."/>
            <person name="Oberbeckmann S."/>
            <person name="Bunk B."/>
            <person name="Jeske O."/>
            <person name="Meyerdierks A."/>
            <person name="Storesund J.E."/>
            <person name="Kallscheuer N."/>
            <person name="Luecker S."/>
            <person name="Lage O.M."/>
            <person name="Pohl T."/>
            <person name="Merkel B.J."/>
            <person name="Hornburger P."/>
            <person name="Mueller R.-W."/>
            <person name="Bruemmer F."/>
            <person name="Labrenz M."/>
            <person name="Spormann A.M."/>
            <person name="Op den Camp H."/>
            <person name="Overmann J."/>
            <person name="Amann R."/>
            <person name="Jetten M.S.M."/>
            <person name="Mascher T."/>
            <person name="Medema M.H."/>
            <person name="Devos D.P."/>
            <person name="Kaster A.-K."/>
            <person name="Ovreas L."/>
            <person name="Rohde M."/>
            <person name="Galperin M.Y."/>
            <person name="Jogler C."/>
        </authorList>
    </citation>
    <scope>NUCLEOTIDE SEQUENCE [LARGE SCALE GENOMIC DNA]</scope>
    <source>
        <strain evidence="4 5">Pla85_3_4</strain>
    </source>
</reference>
<dbReference type="SMART" id="SM00448">
    <property type="entry name" value="REC"/>
    <property type="match status" value="1"/>
</dbReference>
<protein>
    <submittedName>
        <fullName evidence="4">Polar-differentiation response regulator DivK</fullName>
    </submittedName>
</protein>
<dbReference type="PANTHER" id="PTHR44591:SF3">
    <property type="entry name" value="RESPONSE REGULATORY DOMAIN-CONTAINING PROTEIN"/>
    <property type="match status" value="1"/>
</dbReference>
<dbReference type="RefSeq" id="WP_145054561.1">
    <property type="nucleotide sequence ID" value="NZ_CP036433.1"/>
</dbReference>
<dbReference type="InterPro" id="IPR011006">
    <property type="entry name" value="CheY-like_superfamily"/>
</dbReference>
<evidence type="ECO:0000313" key="4">
    <source>
        <dbReference type="EMBL" id="QDU95874.1"/>
    </source>
</evidence>